<dbReference type="InterPro" id="IPR041641">
    <property type="entry name" value="CALCOCO1/2_Zn_UBZ1"/>
</dbReference>
<reference evidence="6 7" key="1">
    <citation type="submission" date="2020-08" db="EMBL/GenBank/DDBJ databases">
        <title>Aphidius gifuensis genome sequencing and assembly.</title>
        <authorList>
            <person name="Du Z."/>
        </authorList>
    </citation>
    <scope>NUCLEOTIDE SEQUENCE [LARGE SCALE GENOMIC DNA]</scope>
    <source>
        <strain evidence="6">YNYX2018</strain>
        <tissue evidence="6">Adults</tissue>
    </source>
</reference>
<keyword evidence="7" id="KW-1185">Reference proteome</keyword>
<accession>A0A835CYE0</accession>
<dbReference type="Proteomes" id="UP000639338">
    <property type="component" value="Unassembled WGS sequence"/>
</dbReference>
<evidence type="ECO:0000313" key="6">
    <source>
        <dbReference type="EMBL" id="KAF7998403.1"/>
    </source>
</evidence>
<proteinExistence type="predicted"/>
<dbReference type="EMBL" id="JACMRX010000001">
    <property type="protein sequence ID" value="KAF7998403.1"/>
    <property type="molecule type" value="Genomic_DNA"/>
</dbReference>
<organism evidence="6 7">
    <name type="scientific">Aphidius gifuensis</name>
    <name type="common">Parasitoid wasp</name>
    <dbReference type="NCBI Taxonomy" id="684658"/>
    <lineage>
        <taxon>Eukaryota</taxon>
        <taxon>Metazoa</taxon>
        <taxon>Ecdysozoa</taxon>
        <taxon>Arthropoda</taxon>
        <taxon>Hexapoda</taxon>
        <taxon>Insecta</taxon>
        <taxon>Pterygota</taxon>
        <taxon>Neoptera</taxon>
        <taxon>Endopterygota</taxon>
        <taxon>Hymenoptera</taxon>
        <taxon>Apocrita</taxon>
        <taxon>Ichneumonoidea</taxon>
        <taxon>Braconidae</taxon>
        <taxon>Aphidiinae</taxon>
        <taxon>Aphidius</taxon>
    </lineage>
</organism>
<sequence>MKCEGKSIESEEEKKCNLKLGKEPSLPKYDGLEIGDNLIKRLKIVSSKTEAELISRFSNAAKLEKASGSICNSISAKLSCKDLIDEDDDIFSNPIKIYVDDTNADSLQQLKQHETALEETKNALLIEQLRLKKILQNLQLTQTVNKEVCQTGTQFNSNESYKENGATQTSLNPQAMSLEKDIAQVSSDQEQICPMCGLFFSKSVEFKMFHEHVLTHFTSESVSSFELVP</sequence>
<keyword evidence="2" id="KW-0863">Zinc-finger</keyword>
<keyword evidence="1" id="KW-0479">Metal-binding</keyword>
<dbReference type="InterPro" id="IPR009017">
    <property type="entry name" value="GFP"/>
</dbReference>
<evidence type="ECO:0000256" key="1">
    <source>
        <dbReference type="ARBA" id="ARBA00022723"/>
    </source>
</evidence>
<dbReference type="Gene3D" id="2.40.155.10">
    <property type="entry name" value="Green fluorescent protein"/>
    <property type="match status" value="1"/>
</dbReference>
<comment type="caution">
    <text evidence="6">The sequence shown here is derived from an EMBL/GenBank/DDBJ whole genome shotgun (WGS) entry which is preliminary data.</text>
</comment>
<dbReference type="GO" id="GO:0008270">
    <property type="term" value="F:zinc ion binding"/>
    <property type="evidence" value="ECO:0007669"/>
    <property type="project" value="UniProtKB-KW"/>
</dbReference>
<dbReference type="AlphaFoldDB" id="A0A835CYE0"/>
<evidence type="ECO:0000256" key="4">
    <source>
        <dbReference type="ARBA" id="ARBA00023054"/>
    </source>
</evidence>
<evidence type="ECO:0000256" key="2">
    <source>
        <dbReference type="ARBA" id="ARBA00022771"/>
    </source>
</evidence>
<keyword evidence="4" id="KW-0175">Coiled coil</keyword>
<feature type="domain" description="UBZ1-type" evidence="5">
    <location>
        <begin position="192"/>
        <end position="217"/>
    </location>
</feature>
<name>A0A835CYE0_APHGI</name>
<gene>
    <name evidence="6" type="ORF">HCN44_009801</name>
</gene>
<evidence type="ECO:0000256" key="3">
    <source>
        <dbReference type="ARBA" id="ARBA00022833"/>
    </source>
</evidence>
<dbReference type="Pfam" id="PF18112">
    <property type="entry name" value="Zn-C2H2_12"/>
    <property type="match status" value="1"/>
</dbReference>
<evidence type="ECO:0000259" key="5">
    <source>
        <dbReference type="Pfam" id="PF18112"/>
    </source>
</evidence>
<keyword evidence="3" id="KW-0862">Zinc</keyword>
<protein>
    <recommendedName>
        <fullName evidence="5">UBZ1-type domain-containing protein</fullName>
    </recommendedName>
</protein>
<evidence type="ECO:0000313" key="7">
    <source>
        <dbReference type="Proteomes" id="UP000639338"/>
    </source>
</evidence>
<dbReference type="OrthoDB" id="6105729at2759"/>